<evidence type="ECO:0000256" key="2">
    <source>
        <dbReference type="ARBA" id="ARBA00022618"/>
    </source>
</evidence>
<dbReference type="HAMAP" id="MF_00033">
    <property type="entry name" value="MurG"/>
    <property type="match status" value="1"/>
</dbReference>
<dbReference type="PANTHER" id="PTHR21015:SF22">
    <property type="entry name" value="GLYCOSYLTRANSFERASE"/>
    <property type="match status" value="1"/>
</dbReference>
<reference evidence="14 15" key="1">
    <citation type="submission" date="2018-06" db="EMBL/GenBank/DDBJ databases">
        <title>Genomic Encyclopedia of Type Strains, Phase IV (KMG-IV): sequencing the most valuable type-strain genomes for metagenomic binning, comparative biology and taxonomic classification.</title>
        <authorList>
            <person name="Goeker M."/>
        </authorList>
    </citation>
    <scope>NUCLEOTIDE SEQUENCE [LARGE SCALE GENOMIC DNA]</scope>
    <source>
        <strain evidence="14 15">DSM 25532</strain>
    </source>
</reference>
<dbReference type="GO" id="GO:0005975">
    <property type="term" value="P:carbohydrate metabolic process"/>
    <property type="evidence" value="ECO:0007669"/>
    <property type="project" value="InterPro"/>
</dbReference>
<dbReference type="Gene3D" id="3.40.50.2000">
    <property type="entry name" value="Glycogen Phosphorylase B"/>
    <property type="match status" value="2"/>
</dbReference>
<evidence type="ECO:0000259" key="12">
    <source>
        <dbReference type="Pfam" id="PF03033"/>
    </source>
</evidence>
<dbReference type="UniPathway" id="UPA00219"/>
<evidence type="ECO:0000313" key="14">
    <source>
        <dbReference type="EMBL" id="RBP48080.1"/>
    </source>
</evidence>
<keyword evidence="2 10" id="KW-0132">Cell division</keyword>
<evidence type="ECO:0000259" key="13">
    <source>
        <dbReference type="Pfam" id="PF04101"/>
    </source>
</evidence>
<dbReference type="CDD" id="cd03785">
    <property type="entry name" value="GT28_MurG"/>
    <property type="match status" value="1"/>
</dbReference>
<feature type="compositionally biased region" description="Basic residues" evidence="11">
    <location>
        <begin position="1"/>
        <end position="20"/>
    </location>
</feature>
<dbReference type="InterPro" id="IPR006009">
    <property type="entry name" value="GlcNAc_MurG"/>
</dbReference>
<evidence type="ECO:0000256" key="9">
    <source>
        <dbReference type="ARBA" id="ARBA00023316"/>
    </source>
</evidence>
<feature type="binding site" evidence="10">
    <location>
        <begin position="61"/>
        <end position="63"/>
    </location>
    <ligand>
        <name>UDP-N-acetyl-alpha-D-glucosamine</name>
        <dbReference type="ChEBI" id="CHEBI:57705"/>
    </ligand>
</feature>
<evidence type="ECO:0000256" key="5">
    <source>
        <dbReference type="ARBA" id="ARBA00022960"/>
    </source>
</evidence>
<evidence type="ECO:0000256" key="8">
    <source>
        <dbReference type="ARBA" id="ARBA00023306"/>
    </source>
</evidence>
<proteinExistence type="inferred from homology"/>
<protein>
    <recommendedName>
        <fullName evidence="10">UDP-N-acetylglucosamine--N-acetylmuramyl-(pentapeptide) pyrophosphoryl-undecaprenol N-acetylglucosamine transferase</fullName>
        <ecNumber evidence="10">2.4.1.227</ecNumber>
    </recommendedName>
    <alternativeName>
        <fullName evidence="10">Undecaprenyl-PP-MurNAc-pentapeptide-UDPGlcNAc GlcNAc transferase</fullName>
    </alternativeName>
</protein>
<dbReference type="GO" id="GO:0009252">
    <property type="term" value="P:peptidoglycan biosynthetic process"/>
    <property type="evidence" value="ECO:0007669"/>
    <property type="project" value="UniProtKB-UniRule"/>
</dbReference>
<keyword evidence="3 10" id="KW-0328">Glycosyltransferase</keyword>
<accession>A0A366HVY6</accession>
<evidence type="ECO:0000256" key="11">
    <source>
        <dbReference type="SAM" id="MobiDB-lite"/>
    </source>
</evidence>
<dbReference type="EC" id="2.4.1.227" evidence="10"/>
<dbReference type="Pfam" id="PF04101">
    <property type="entry name" value="Glyco_tran_28_C"/>
    <property type="match status" value="1"/>
</dbReference>
<comment type="catalytic activity">
    <reaction evidence="10">
        <text>di-trans,octa-cis-undecaprenyl diphospho-N-acetyl-alpha-D-muramoyl-L-alanyl-D-glutamyl-meso-2,6-diaminopimeloyl-D-alanyl-D-alanine + UDP-N-acetyl-alpha-D-glucosamine = di-trans,octa-cis-undecaprenyl diphospho-[N-acetyl-alpha-D-glucosaminyl-(1-&gt;4)]-N-acetyl-alpha-D-muramoyl-L-alanyl-D-glutamyl-meso-2,6-diaminopimeloyl-D-alanyl-D-alanine + UDP + H(+)</text>
        <dbReference type="Rhea" id="RHEA:31227"/>
        <dbReference type="ChEBI" id="CHEBI:15378"/>
        <dbReference type="ChEBI" id="CHEBI:57705"/>
        <dbReference type="ChEBI" id="CHEBI:58223"/>
        <dbReference type="ChEBI" id="CHEBI:61387"/>
        <dbReference type="ChEBI" id="CHEBI:61388"/>
        <dbReference type="EC" id="2.4.1.227"/>
    </reaction>
</comment>
<feature type="binding site" evidence="10">
    <location>
        <position position="249"/>
    </location>
    <ligand>
        <name>UDP-N-acetyl-alpha-D-glucosamine</name>
        <dbReference type="ChEBI" id="CHEBI:57705"/>
    </ligand>
</feature>
<evidence type="ECO:0000256" key="10">
    <source>
        <dbReference type="HAMAP-Rule" id="MF_00033"/>
    </source>
</evidence>
<comment type="pathway">
    <text evidence="10">Cell wall biogenesis; peptidoglycan biosynthesis.</text>
</comment>
<feature type="binding site" evidence="10">
    <location>
        <position position="216"/>
    </location>
    <ligand>
        <name>UDP-N-acetyl-alpha-D-glucosamine</name>
        <dbReference type="ChEBI" id="CHEBI:57705"/>
    </ligand>
</feature>
<sequence length="414" mass="45123">MKNPRKKNKQQRQHSQHQKQQKSNQAASHGKPVEQRQKQQGEAALSKPPGKRHYLIACGGTGGHLFPGIAVAEILQGRGHDVTLLISEKKIDALAASNHSTLTFEKMPFLAMPKPWSPKMAGFVMGVWSGLKRCKDLIRKHQTSAVLGMGGFTSFAPVLAGKQCKVKTFIHDSNAVPGKANKLTARFCDEILLGFEECGQFFPEKKAKRTVGTPVRSALLWAATETSEDPYAFFNLNRELPTLLVIGGSQGARGVNNAVAHSLDQLDAIGVQILHITGPGDYQEMRDAYAPKEIRLRSHVAAFCHRMDLAYRVADVALARSGASTLAELATFGVPSILVPYPYAADDHQTKNAAIFDKAGAGMMIKETDLSPEELTEQVRRLIQDKEHHDKMEAAARGMAHPKAAVAIADALEA</sequence>
<keyword evidence="5 10" id="KW-0133">Cell shape</keyword>
<dbReference type="InterPro" id="IPR007235">
    <property type="entry name" value="Glyco_trans_28_C"/>
</dbReference>
<comment type="function">
    <text evidence="10">Cell wall formation. Catalyzes the transfer of a GlcNAc subunit on undecaprenyl-pyrophosphoryl-MurNAc-pentapeptide (lipid intermediate I) to form undecaprenyl-pyrophosphoryl-MurNAc-(pentapeptide)GlcNAc (lipid intermediate II).</text>
</comment>
<dbReference type="RefSeq" id="WP_113956954.1">
    <property type="nucleotide sequence ID" value="NZ_QNRR01000001.1"/>
</dbReference>
<name>A0A366HVY6_9BACT</name>
<dbReference type="EMBL" id="QNRR01000001">
    <property type="protein sequence ID" value="RBP48080.1"/>
    <property type="molecule type" value="Genomic_DNA"/>
</dbReference>
<dbReference type="GO" id="GO:0051301">
    <property type="term" value="P:cell division"/>
    <property type="evidence" value="ECO:0007669"/>
    <property type="project" value="UniProtKB-KW"/>
</dbReference>
<dbReference type="GO" id="GO:0071555">
    <property type="term" value="P:cell wall organization"/>
    <property type="evidence" value="ECO:0007669"/>
    <property type="project" value="UniProtKB-KW"/>
</dbReference>
<keyword evidence="4 10" id="KW-0808">Transferase</keyword>
<dbReference type="InterPro" id="IPR004276">
    <property type="entry name" value="GlycoTrans_28_N"/>
</dbReference>
<feature type="domain" description="Glycosyltransferase family 28 N-terminal" evidence="12">
    <location>
        <begin position="55"/>
        <end position="192"/>
    </location>
</feature>
<dbReference type="GO" id="GO:0050511">
    <property type="term" value="F:undecaprenyldiphospho-muramoylpentapeptide beta-N-acetylglucosaminyltransferase activity"/>
    <property type="evidence" value="ECO:0007669"/>
    <property type="project" value="UniProtKB-UniRule"/>
</dbReference>
<evidence type="ECO:0000256" key="4">
    <source>
        <dbReference type="ARBA" id="ARBA00022679"/>
    </source>
</evidence>
<dbReference type="Pfam" id="PF03033">
    <property type="entry name" value="Glyco_transf_28"/>
    <property type="match status" value="1"/>
</dbReference>
<keyword evidence="8 10" id="KW-0131">Cell cycle</keyword>
<comment type="subcellular location">
    <subcellularLocation>
        <location evidence="10">Cell membrane</location>
        <topology evidence="10">Peripheral membrane protein</topology>
        <orientation evidence="10">Cytoplasmic side</orientation>
    </subcellularLocation>
</comment>
<organism evidence="14 15">
    <name type="scientific">Roseimicrobium gellanilyticum</name>
    <dbReference type="NCBI Taxonomy" id="748857"/>
    <lineage>
        <taxon>Bacteria</taxon>
        <taxon>Pseudomonadati</taxon>
        <taxon>Verrucomicrobiota</taxon>
        <taxon>Verrucomicrobiia</taxon>
        <taxon>Verrucomicrobiales</taxon>
        <taxon>Verrucomicrobiaceae</taxon>
        <taxon>Roseimicrobium</taxon>
    </lineage>
</organism>
<evidence type="ECO:0000256" key="7">
    <source>
        <dbReference type="ARBA" id="ARBA00023136"/>
    </source>
</evidence>
<dbReference type="PANTHER" id="PTHR21015">
    <property type="entry name" value="UDP-N-ACETYLGLUCOSAMINE--N-ACETYLMURAMYL-(PENTAPEPTIDE) PYROPHOSPHORYL-UNDECAPRENOL N-ACETYLGLUCOSAMINE TRANSFERASE 1"/>
    <property type="match status" value="1"/>
</dbReference>
<evidence type="ECO:0000256" key="3">
    <source>
        <dbReference type="ARBA" id="ARBA00022676"/>
    </source>
</evidence>
<dbReference type="GO" id="GO:0051991">
    <property type="term" value="F:UDP-N-acetyl-D-glucosamine:N-acetylmuramoyl-L-alanyl-D-glutamyl-meso-2,6-diaminopimelyl-D-alanyl-D-alanine-diphosphoundecaprenol 4-beta-N-acetylglucosaminlytransferase activity"/>
    <property type="evidence" value="ECO:0007669"/>
    <property type="project" value="RHEA"/>
</dbReference>
<feature type="binding site" evidence="10">
    <location>
        <position position="349"/>
    </location>
    <ligand>
        <name>UDP-N-acetyl-alpha-D-glucosamine</name>
        <dbReference type="ChEBI" id="CHEBI:57705"/>
    </ligand>
</feature>
<keyword evidence="9 10" id="KW-0961">Cell wall biogenesis/degradation</keyword>
<dbReference type="SUPFAM" id="SSF53756">
    <property type="entry name" value="UDP-Glycosyltransferase/glycogen phosphorylase"/>
    <property type="match status" value="1"/>
</dbReference>
<comment type="caution">
    <text evidence="10">Lacks conserved residue(s) required for the propagation of feature annotation.</text>
</comment>
<dbReference type="GO" id="GO:0008360">
    <property type="term" value="P:regulation of cell shape"/>
    <property type="evidence" value="ECO:0007669"/>
    <property type="project" value="UniProtKB-KW"/>
</dbReference>
<dbReference type="AlphaFoldDB" id="A0A366HVY6"/>
<keyword evidence="15" id="KW-1185">Reference proteome</keyword>
<feature type="domain" description="Glycosyl transferase family 28 C-terminal" evidence="13">
    <location>
        <begin position="242"/>
        <end position="405"/>
    </location>
</feature>
<keyword evidence="7 10" id="KW-0472">Membrane</keyword>
<dbReference type="Proteomes" id="UP000253426">
    <property type="component" value="Unassembled WGS sequence"/>
</dbReference>
<dbReference type="NCBIfam" id="TIGR01133">
    <property type="entry name" value="murG"/>
    <property type="match status" value="1"/>
</dbReference>
<comment type="caution">
    <text evidence="14">The sequence shown here is derived from an EMBL/GenBank/DDBJ whole genome shotgun (WGS) entry which is preliminary data.</text>
</comment>
<dbReference type="OrthoDB" id="9808936at2"/>
<evidence type="ECO:0000313" key="15">
    <source>
        <dbReference type="Proteomes" id="UP000253426"/>
    </source>
</evidence>
<feature type="binding site" evidence="10">
    <location>
        <position position="174"/>
    </location>
    <ligand>
        <name>UDP-N-acetyl-alpha-D-glucosamine</name>
        <dbReference type="ChEBI" id="CHEBI:57705"/>
    </ligand>
</feature>
<evidence type="ECO:0000256" key="1">
    <source>
        <dbReference type="ARBA" id="ARBA00022475"/>
    </source>
</evidence>
<dbReference type="GO" id="GO:0005886">
    <property type="term" value="C:plasma membrane"/>
    <property type="evidence" value="ECO:0007669"/>
    <property type="project" value="UniProtKB-SubCell"/>
</dbReference>
<feature type="region of interest" description="Disordered" evidence="11">
    <location>
        <begin position="1"/>
        <end position="51"/>
    </location>
</feature>
<comment type="similarity">
    <text evidence="10">Belongs to the glycosyltransferase 28 family. MurG subfamily.</text>
</comment>
<gene>
    <name evidence="10" type="primary">murG</name>
    <name evidence="14" type="ORF">DES53_101880</name>
</gene>
<keyword evidence="6 10" id="KW-0573">Peptidoglycan synthesis</keyword>
<keyword evidence="1 10" id="KW-1003">Cell membrane</keyword>
<evidence type="ECO:0000256" key="6">
    <source>
        <dbReference type="ARBA" id="ARBA00022984"/>
    </source>
</evidence>